<dbReference type="InterPro" id="IPR001680">
    <property type="entry name" value="WD40_rpt"/>
</dbReference>
<dbReference type="InterPro" id="IPR015943">
    <property type="entry name" value="WD40/YVTN_repeat-like_dom_sf"/>
</dbReference>
<feature type="region of interest" description="Disordered" evidence="1">
    <location>
        <begin position="1"/>
        <end position="27"/>
    </location>
</feature>
<name>A0A0E9R6E6_ANGAN</name>
<dbReference type="Pfam" id="PF00400">
    <property type="entry name" value="WD40"/>
    <property type="match status" value="1"/>
</dbReference>
<reference evidence="2" key="1">
    <citation type="submission" date="2014-11" db="EMBL/GenBank/DDBJ databases">
        <authorList>
            <person name="Amaro Gonzalez C."/>
        </authorList>
    </citation>
    <scope>NUCLEOTIDE SEQUENCE</scope>
</reference>
<evidence type="ECO:0000313" key="2">
    <source>
        <dbReference type="EMBL" id="JAH24322.1"/>
    </source>
</evidence>
<dbReference type="Gene3D" id="2.130.10.10">
    <property type="entry name" value="YVTN repeat-like/Quinoprotein amine dehydrogenase"/>
    <property type="match status" value="1"/>
</dbReference>
<organism evidence="2">
    <name type="scientific">Anguilla anguilla</name>
    <name type="common">European freshwater eel</name>
    <name type="synonym">Muraena anguilla</name>
    <dbReference type="NCBI Taxonomy" id="7936"/>
    <lineage>
        <taxon>Eukaryota</taxon>
        <taxon>Metazoa</taxon>
        <taxon>Chordata</taxon>
        <taxon>Craniata</taxon>
        <taxon>Vertebrata</taxon>
        <taxon>Euteleostomi</taxon>
        <taxon>Actinopterygii</taxon>
        <taxon>Neopterygii</taxon>
        <taxon>Teleostei</taxon>
        <taxon>Anguilliformes</taxon>
        <taxon>Anguillidae</taxon>
        <taxon>Anguilla</taxon>
    </lineage>
</organism>
<dbReference type="SUPFAM" id="SSF50978">
    <property type="entry name" value="WD40 repeat-like"/>
    <property type="match status" value="1"/>
</dbReference>
<dbReference type="AlphaFoldDB" id="A0A0E9R6E6"/>
<dbReference type="EMBL" id="GBXM01084255">
    <property type="protein sequence ID" value="JAH24322.1"/>
    <property type="molecule type" value="Transcribed_RNA"/>
</dbReference>
<evidence type="ECO:0008006" key="3">
    <source>
        <dbReference type="Google" id="ProtNLM"/>
    </source>
</evidence>
<reference evidence="2" key="2">
    <citation type="journal article" date="2015" name="Fish Shellfish Immunol.">
        <title>Early steps in the European eel (Anguilla anguilla)-Vibrio vulnificus interaction in the gills: Role of the RtxA13 toxin.</title>
        <authorList>
            <person name="Callol A."/>
            <person name="Pajuelo D."/>
            <person name="Ebbesson L."/>
            <person name="Teles M."/>
            <person name="MacKenzie S."/>
            <person name="Amaro C."/>
        </authorList>
    </citation>
    <scope>NUCLEOTIDE SEQUENCE</scope>
</reference>
<feature type="compositionally biased region" description="Basic and acidic residues" evidence="1">
    <location>
        <begin position="1"/>
        <end position="12"/>
    </location>
</feature>
<evidence type="ECO:0000256" key="1">
    <source>
        <dbReference type="SAM" id="MobiDB-lite"/>
    </source>
</evidence>
<sequence length="65" mass="6764">MATEEKKPEIEAAKTASASSASAGQIKSAPVKPNYCLKFTLAGHTKAVSSVKFSPSGEWLASSFC</sequence>
<accession>A0A0E9R6E6</accession>
<protein>
    <recommendedName>
        <fullName evidence="3">Anaphase-promoting complex subunit 4 WD40 domain-containing protein</fullName>
    </recommendedName>
</protein>
<feature type="compositionally biased region" description="Low complexity" evidence="1">
    <location>
        <begin position="13"/>
        <end position="27"/>
    </location>
</feature>
<dbReference type="InterPro" id="IPR036322">
    <property type="entry name" value="WD40_repeat_dom_sf"/>
</dbReference>
<proteinExistence type="predicted"/>